<feature type="transmembrane region" description="Helical" evidence="1">
    <location>
        <begin position="6"/>
        <end position="24"/>
    </location>
</feature>
<keyword evidence="1" id="KW-0812">Transmembrane</keyword>
<keyword evidence="1" id="KW-0472">Membrane</keyword>
<accession>A0A7W8EPJ8</accession>
<protein>
    <submittedName>
        <fullName evidence="2">Uncharacterized protein</fullName>
    </submittedName>
</protein>
<name>A0A7W8EPJ8_9HYPH</name>
<keyword evidence="3" id="KW-1185">Reference proteome</keyword>
<comment type="caution">
    <text evidence="2">The sequence shown here is derived from an EMBL/GenBank/DDBJ whole genome shotgun (WGS) entry which is preliminary data.</text>
</comment>
<proteinExistence type="predicted"/>
<evidence type="ECO:0000313" key="2">
    <source>
        <dbReference type="EMBL" id="MBB5090703.1"/>
    </source>
</evidence>
<dbReference type="Proteomes" id="UP000531231">
    <property type="component" value="Unassembled WGS sequence"/>
</dbReference>
<evidence type="ECO:0000256" key="1">
    <source>
        <dbReference type="SAM" id="Phobius"/>
    </source>
</evidence>
<dbReference type="RefSeq" id="WP_022710388.1">
    <property type="nucleotide sequence ID" value="NZ_JACHIL010000002.1"/>
</dbReference>
<keyword evidence="1" id="KW-1133">Transmembrane helix</keyword>
<dbReference type="AlphaFoldDB" id="A0A7W8EPJ8"/>
<dbReference type="EMBL" id="JACHIL010000002">
    <property type="protein sequence ID" value="MBB5090703.1"/>
    <property type="molecule type" value="Genomic_DNA"/>
</dbReference>
<gene>
    <name evidence="2" type="ORF">HNQ68_001227</name>
</gene>
<evidence type="ECO:0000313" key="3">
    <source>
        <dbReference type="Proteomes" id="UP000531231"/>
    </source>
</evidence>
<organism evidence="2 3">
    <name type="scientific">Pseudochrobactrum saccharolyticum</name>
    <dbReference type="NCBI Taxonomy" id="354352"/>
    <lineage>
        <taxon>Bacteria</taxon>
        <taxon>Pseudomonadati</taxon>
        <taxon>Pseudomonadota</taxon>
        <taxon>Alphaproteobacteria</taxon>
        <taxon>Hyphomicrobiales</taxon>
        <taxon>Brucellaceae</taxon>
        <taxon>Pseudochrobactrum</taxon>
    </lineage>
</organism>
<sequence>MMMLFILAISMIVAMMFAAIILMIEESASRRLSNQKSVFDLRSVRRVARGTRSKRITHA</sequence>
<reference evidence="2 3" key="1">
    <citation type="submission" date="2020-08" db="EMBL/GenBank/DDBJ databases">
        <title>Genomic Encyclopedia of Type Strains, Phase IV (KMG-IV): sequencing the most valuable type-strain genomes for metagenomic binning, comparative biology and taxonomic classification.</title>
        <authorList>
            <person name="Goeker M."/>
        </authorList>
    </citation>
    <scope>NUCLEOTIDE SEQUENCE [LARGE SCALE GENOMIC DNA]</scope>
    <source>
        <strain evidence="2 3">DSM 25620</strain>
    </source>
</reference>